<feature type="transmembrane region" description="Helical" evidence="1">
    <location>
        <begin position="12"/>
        <end position="32"/>
    </location>
</feature>
<dbReference type="Gene3D" id="3.30.565.10">
    <property type="entry name" value="Histidine kinase-like ATPase, C-terminal domain"/>
    <property type="match status" value="1"/>
</dbReference>
<feature type="transmembrane region" description="Helical" evidence="1">
    <location>
        <begin position="38"/>
        <end position="61"/>
    </location>
</feature>
<evidence type="ECO:0000313" key="2">
    <source>
        <dbReference type="EMBL" id="SNU06309.1"/>
    </source>
</evidence>
<dbReference type="SUPFAM" id="SSF55874">
    <property type="entry name" value="ATPase domain of HSP90 chaperone/DNA topoisomerase II/histidine kinase"/>
    <property type="match status" value="1"/>
</dbReference>
<feature type="transmembrane region" description="Helical" evidence="1">
    <location>
        <begin position="214"/>
        <end position="233"/>
    </location>
</feature>
<name>A0A239R614_STREI</name>
<organism evidence="2 3">
    <name type="scientific">Streptococcus equinus</name>
    <name type="common">Streptococcus bovis</name>
    <dbReference type="NCBI Taxonomy" id="1335"/>
    <lineage>
        <taxon>Bacteria</taxon>
        <taxon>Bacillati</taxon>
        <taxon>Bacillota</taxon>
        <taxon>Bacilli</taxon>
        <taxon>Lactobacillales</taxon>
        <taxon>Streptococcaceae</taxon>
        <taxon>Streptococcus</taxon>
    </lineage>
</organism>
<feature type="transmembrane region" description="Helical" evidence="1">
    <location>
        <begin position="73"/>
        <end position="90"/>
    </location>
</feature>
<dbReference type="EMBL" id="FZRA01000001">
    <property type="protein sequence ID" value="SNU06309.1"/>
    <property type="molecule type" value="Genomic_DNA"/>
</dbReference>
<proteinExistence type="predicted"/>
<feature type="transmembrane region" description="Helical" evidence="1">
    <location>
        <begin position="152"/>
        <end position="174"/>
    </location>
</feature>
<sequence length="524" mass="61096">MKNIVKKVSENSLVMWWFTLLNHLALLIYIYYQIPINYSIGFIPRISLAIVIVLVASSYICNAVKFKSSGLKLCLILLMFLISWESIINQTASSTLFHFFNILHPINLFLLVYSSISIILLGEKIGEELFFAVSILMAVTTVFFFIKQSTFIFLSLFTSFFITLTPLLLLIIYGKELKSLFKYQRRNLKILAVVLPLSYVVIYSNTIGTDWLNLFWYIDIALILFFLHLKAIFKTFQRKIEKIKITYIKAFFSTFVLITVFMMFIFVVLQLDLKISYLFLNLLMFTFGLFIEEGIRLFKASDVLSLKEYFEILFLKKHLIVENLLTEETKEHQFSEFLHNEILQSVMAIKNFNKYSQNSKFGNQVNMITEDLIGTLRERMDYYQPMISDNFSLSDDYRSLVNRILKRYSSSKKVHLNFPPTFSLLTPYDKIVYRFVEELVTNAVKYSSTDDISLSLDIVNDRITLCTKNLCQDSTKSDGYGLKNLNRRLIILGGNLEIEKKGQLFSVKVSLPIDKEICYENFIN</sequence>
<keyword evidence="1" id="KW-0472">Membrane</keyword>
<reference evidence="2 3" key="1">
    <citation type="submission" date="2017-07" db="EMBL/GenBank/DDBJ databases">
        <authorList>
            <person name="Sun Z.S."/>
            <person name="Albrecht U."/>
            <person name="Echele G."/>
            <person name="Lee C.C."/>
        </authorList>
    </citation>
    <scope>NUCLEOTIDE SEQUENCE [LARGE SCALE GENOMIC DNA]</scope>
    <source>
        <strain evidence="2 3">AR3</strain>
    </source>
</reference>
<gene>
    <name evidence="2" type="ORF">SAMN05216470_0277</name>
</gene>
<dbReference type="GO" id="GO:0016301">
    <property type="term" value="F:kinase activity"/>
    <property type="evidence" value="ECO:0007669"/>
    <property type="project" value="UniProtKB-KW"/>
</dbReference>
<feature type="transmembrane region" description="Helical" evidence="1">
    <location>
        <begin position="186"/>
        <end position="202"/>
    </location>
</feature>
<protein>
    <submittedName>
        <fullName evidence="2">Two-component system, NarL family, secretion system sensor histidine kinase SalK</fullName>
    </submittedName>
</protein>
<keyword evidence="2" id="KW-0418">Kinase</keyword>
<accession>A0A239R614</accession>
<feature type="transmembrane region" description="Helical" evidence="1">
    <location>
        <begin position="129"/>
        <end position="146"/>
    </location>
</feature>
<keyword evidence="2" id="KW-0808">Transferase</keyword>
<keyword evidence="1" id="KW-0812">Transmembrane</keyword>
<dbReference type="InterPro" id="IPR036890">
    <property type="entry name" value="HATPase_C_sf"/>
</dbReference>
<keyword evidence="1" id="KW-1133">Transmembrane helix</keyword>
<evidence type="ECO:0000313" key="3">
    <source>
        <dbReference type="Proteomes" id="UP000214649"/>
    </source>
</evidence>
<dbReference type="Proteomes" id="UP000214649">
    <property type="component" value="Unassembled WGS sequence"/>
</dbReference>
<dbReference type="AlphaFoldDB" id="A0A239R614"/>
<feature type="transmembrane region" description="Helical" evidence="1">
    <location>
        <begin position="102"/>
        <end position="122"/>
    </location>
</feature>
<evidence type="ECO:0000256" key="1">
    <source>
        <dbReference type="SAM" id="Phobius"/>
    </source>
</evidence>
<feature type="transmembrane region" description="Helical" evidence="1">
    <location>
        <begin position="245"/>
        <end position="269"/>
    </location>
</feature>